<dbReference type="KEGG" id="tsy:THSYN_22440"/>
<protein>
    <recommendedName>
        <fullName evidence="1">HTH cro/C1-type domain-containing protein</fullName>
    </recommendedName>
</protein>
<dbReference type="EMBL" id="CP020370">
    <property type="protein sequence ID" value="AUB83433.1"/>
    <property type="molecule type" value="Genomic_DNA"/>
</dbReference>
<evidence type="ECO:0000259" key="1">
    <source>
        <dbReference type="PROSITE" id="PS50943"/>
    </source>
</evidence>
<gene>
    <name evidence="2" type="ORF">THSYN_22440</name>
</gene>
<name>A0A2K8UCX8_9GAMM</name>
<accession>A0A2K8UCX8</accession>
<proteinExistence type="predicted"/>
<dbReference type="InterPro" id="IPR001387">
    <property type="entry name" value="Cro/C1-type_HTH"/>
</dbReference>
<reference evidence="2 3" key="1">
    <citation type="submission" date="2017-03" db="EMBL/GenBank/DDBJ databases">
        <title>Complete genome sequence of Candidatus 'Thiodictyon syntrophicum' sp. nov. strain Cad16T, a photolithoautotroph purple sulfur bacterium isolated from an alpine meromictic lake.</title>
        <authorList>
            <person name="Luedin S.M."/>
            <person name="Pothier J.F."/>
            <person name="Danza F."/>
            <person name="Storelli N."/>
            <person name="Wittwer M."/>
            <person name="Tonolla M."/>
        </authorList>
    </citation>
    <scope>NUCLEOTIDE SEQUENCE [LARGE SCALE GENOMIC DNA]</scope>
    <source>
        <strain evidence="2 3">Cad16T</strain>
    </source>
</reference>
<dbReference type="SMART" id="SM00530">
    <property type="entry name" value="HTH_XRE"/>
    <property type="match status" value="1"/>
</dbReference>
<feature type="domain" description="HTH cro/C1-type" evidence="1">
    <location>
        <begin position="22"/>
        <end position="78"/>
    </location>
</feature>
<sequence length="127" mass="14170">MSDTAVTIDPIADLTQRIGNRLREARHDQQLSLSELAERTGCYSKSRISNYEQGLRRMGLEESMVLAAALGTVSPTWLLCLDDNPALDQDEAALIARYRATDDDSRVRLRELAQTLPAVKSKRAKKP</sequence>
<evidence type="ECO:0000313" key="2">
    <source>
        <dbReference type="EMBL" id="AUB83433.1"/>
    </source>
</evidence>
<dbReference type="RefSeq" id="WP_100921120.1">
    <property type="nucleotide sequence ID" value="NZ_CP020370.1"/>
</dbReference>
<keyword evidence="3" id="KW-1185">Reference proteome</keyword>
<dbReference type="PROSITE" id="PS50943">
    <property type="entry name" value="HTH_CROC1"/>
    <property type="match status" value="1"/>
</dbReference>
<dbReference type="InterPro" id="IPR010982">
    <property type="entry name" value="Lambda_DNA-bd_dom_sf"/>
</dbReference>
<dbReference type="GO" id="GO:0003677">
    <property type="term" value="F:DNA binding"/>
    <property type="evidence" value="ECO:0007669"/>
    <property type="project" value="InterPro"/>
</dbReference>
<dbReference type="CDD" id="cd00093">
    <property type="entry name" value="HTH_XRE"/>
    <property type="match status" value="1"/>
</dbReference>
<dbReference type="Proteomes" id="UP000232638">
    <property type="component" value="Chromosome"/>
</dbReference>
<dbReference type="OrthoDB" id="5771010at2"/>
<organism evidence="2 3">
    <name type="scientific">Candidatus Thiodictyon syntrophicum</name>
    <dbReference type="NCBI Taxonomy" id="1166950"/>
    <lineage>
        <taxon>Bacteria</taxon>
        <taxon>Pseudomonadati</taxon>
        <taxon>Pseudomonadota</taxon>
        <taxon>Gammaproteobacteria</taxon>
        <taxon>Chromatiales</taxon>
        <taxon>Chromatiaceae</taxon>
        <taxon>Thiodictyon</taxon>
    </lineage>
</organism>
<dbReference type="SUPFAM" id="SSF47413">
    <property type="entry name" value="lambda repressor-like DNA-binding domains"/>
    <property type="match status" value="1"/>
</dbReference>
<evidence type="ECO:0000313" key="3">
    <source>
        <dbReference type="Proteomes" id="UP000232638"/>
    </source>
</evidence>
<dbReference type="AlphaFoldDB" id="A0A2K8UCX8"/>
<dbReference type="Pfam" id="PF01381">
    <property type="entry name" value="HTH_3"/>
    <property type="match status" value="1"/>
</dbReference>
<dbReference type="Gene3D" id="1.10.260.40">
    <property type="entry name" value="lambda repressor-like DNA-binding domains"/>
    <property type="match status" value="1"/>
</dbReference>